<dbReference type="SUPFAM" id="SSF52768">
    <property type="entry name" value="Arginase/deacetylase"/>
    <property type="match status" value="1"/>
</dbReference>
<dbReference type="CDD" id="cd09999">
    <property type="entry name" value="Arginase-like_1"/>
    <property type="match status" value="1"/>
</dbReference>
<evidence type="ECO:0000313" key="6">
    <source>
        <dbReference type="Proteomes" id="UP001583193"/>
    </source>
</evidence>
<evidence type="ECO:0000256" key="1">
    <source>
        <dbReference type="ARBA" id="ARBA00022723"/>
    </source>
</evidence>
<dbReference type="Pfam" id="PF00491">
    <property type="entry name" value="Arginase"/>
    <property type="match status" value="1"/>
</dbReference>
<evidence type="ECO:0008006" key="7">
    <source>
        <dbReference type="Google" id="ProtNLM"/>
    </source>
</evidence>
<dbReference type="PROSITE" id="PS51409">
    <property type="entry name" value="ARGINASE_2"/>
    <property type="match status" value="1"/>
</dbReference>
<comment type="similarity">
    <text evidence="4">Belongs to the arginase family.</text>
</comment>
<protein>
    <recommendedName>
        <fullName evidence="7">Arginase</fullName>
    </recommendedName>
</protein>
<dbReference type="Proteomes" id="UP001583193">
    <property type="component" value="Unassembled WGS sequence"/>
</dbReference>
<gene>
    <name evidence="5" type="ORF">Plec18167_004511</name>
</gene>
<dbReference type="Gene3D" id="3.40.800.10">
    <property type="entry name" value="Ureohydrolase domain"/>
    <property type="match status" value="1"/>
</dbReference>
<keyword evidence="3" id="KW-0464">Manganese</keyword>
<evidence type="ECO:0000256" key="3">
    <source>
        <dbReference type="ARBA" id="ARBA00023211"/>
    </source>
</evidence>
<dbReference type="PANTHER" id="PTHR43782:SF3">
    <property type="entry name" value="ARGINASE"/>
    <property type="match status" value="1"/>
</dbReference>
<evidence type="ECO:0000313" key="5">
    <source>
        <dbReference type="EMBL" id="KAL1878439.1"/>
    </source>
</evidence>
<evidence type="ECO:0000256" key="4">
    <source>
        <dbReference type="PROSITE-ProRule" id="PRU00742"/>
    </source>
</evidence>
<name>A0ABR3XR19_9EURO</name>
<evidence type="ECO:0000256" key="2">
    <source>
        <dbReference type="ARBA" id="ARBA00022801"/>
    </source>
</evidence>
<keyword evidence="1" id="KW-0479">Metal-binding</keyword>
<dbReference type="InterPro" id="IPR023696">
    <property type="entry name" value="Ureohydrolase_dom_sf"/>
</dbReference>
<comment type="caution">
    <text evidence="5">The sequence shown here is derived from an EMBL/GenBank/DDBJ whole genome shotgun (WGS) entry which is preliminary data.</text>
</comment>
<sequence>MSVQVGPTRYSSVRLIIAPFHAGIFNHRVGAGPGHLLSSGLIQRLQSLNIQIDTEEIALVYDFEGDIGRSFEVIRRIAQAVRQAVEQCAFPVILAGNCNASVGVAGGLQKTDLGFVWFDAHSDLDTPDETVSGYLDGMGVSMLAGMSWKAFLETIPGFQPINLERVVYCGVRDLSDAQRSRLQESPARAVYGKQDATVDFAKGLDKELKAADLRSTVIHLDVDCLDTALGKANEYAAPGGLSSDDLSRCLELLLNTVTPVAMTVASYNPKLGDGVTIAEAAIDAICKVVASIKQT</sequence>
<dbReference type="EMBL" id="JAVDPF010000012">
    <property type="protein sequence ID" value="KAL1878439.1"/>
    <property type="molecule type" value="Genomic_DNA"/>
</dbReference>
<dbReference type="PANTHER" id="PTHR43782">
    <property type="entry name" value="ARGINASE"/>
    <property type="match status" value="1"/>
</dbReference>
<accession>A0ABR3XR19</accession>
<keyword evidence="2" id="KW-0378">Hydrolase</keyword>
<organism evidence="5 6">
    <name type="scientific">Paecilomyces lecythidis</name>
    <dbReference type="NCBI Taxonomy" id="3004212"/>
    <lineage>
        <taxon>Eukaryota</taxon>
        <taxon>Fungi</taxon>
        <taxon>Dikarya</taxon>
        <taxon>Ascomycota</taxon>
        <taxon>Pezizomycotina</taxon>
        <taxon>Eurotiomycetes</taxon>
        <taxon>Eurotiomycetidae</taxon>
        <taxon>Eurotiales</taxon>
        <taxon>Thermoascaceae</taxon>
        <taxon>Paecilomyces</taxon>
    </lineage>
</organism>
<keyword evidence="6" id="KW-1185">Reference proteome</keyword>
<reference evidence="5 6" key="1">
    <citation type="journal article" date="2024" name="IMA Fungus">
        <title>IMA Genome - F19 : A genome assembly and annotation guide to empower mycologists, including annotated draft genome sequences of Ceratocystis pirilliformis, Diaporthe australafricana, Fusarium ophioides, Paecilomyces lecythidis, and Sporothrix stenoceras.</title>
        <authorList>
            <person name="Aylward J."/>
            <person name="Wilson A.M."/>
            <person name="Visagie C.M."/>
            <person name="Spraker J."/>
            <person name="Barnes I."/>
            <person name="Buitendag C."/>
            <person name="Ceriani C."/>
            <person name="Del Mar Angel L."/>
            <person name="du Plessis D."/>
            <person name="Fuchs T."/>
            <person name="Gasser K."/>
            <person name="Kramer D."/>
            <person name="Li W."/>
            <person name="Munsamy K."/>
            <person name="Piso A."/>
            <person name="Price J.L."/>
            <person name="Sonnekus B."/>
            <person name="Thomas C."/>
            <person name="van der Nest A."/>
            <person name="van Dijk A."/>
            <person name="van Heerden A."/>
            <person name="van Vuuren N."/>
            <person name="Yilmaz N."/>
            <person name="Duong T.A."/>
            <person name="van der Merwe N.A."/>
            <person name="Wingfield M.J."/>
            <person name="Wingfield B.D."/>
        </authorList>
    </citation>
    <scope>NUCLEOTIDE SEQUENCE [LARGE SCALE GENOMIC DNA]</scope>
    <source>
        <strain evidence="5 6">CMW 18167</strain>
    </source>
</reference>
<dbReference type="InterPro" id="IPR006035">
    <property type="entry name" value="Ureohydrolase"/>
</dbReference>
<proteinExistence type="inferred from homology"/>